<organism evidence="1 2">
    <name type="scientific">Taklimakanibacter albus</name>
    <dbReference type="NCBI Taxonomy" id="2800327"/>
    <lineage>
        <taxon>Bacteria</taxon>
        <taxon>Pseudomonadati</taxon>
        <taxon>Pseudomonadota</taxon>
        <taxon>Alphaproteobacteria</taxon>
        <taxon>Hyphomicrobiales</taxon>
        <taxon>Aestuariivirgaceae</taxon>
        <taxon>Taklimakanibacter</taxon>
    </lineage>
</organism>
<proteinExistence type="predicted"/>
<evidence type="ECO:0000313" key="2">
    <source>
        <dbReference type="Proteomes" id="UP000616151"/>
    </source>
</evidence>
<dbReference type="Proteomes" id="UP000616151">
    <property type="component" value="Unassembled WGS sequence"/>
</dbReference>
<name>A0ACC5R8W5_9HYPH</name>
<dbReference type="EMBL" id="JAENHL010000007">
    <property type="protein sequence ID" value="MBK1869055.1"/>
    <property type="molecule type" value="Genomic_DNA"/>
</dbReference>
<sequence>MAQSDQTVSGVPGRYATALFELAREDQAVDQVGADLSNFQALLDESEDLSRLVRSPVFSAEDQISALQAICEKAGIKSLALNFIKLAAQNRRLFVLSDMIKAYRALVAQSKGEISAEVISADTLSPKHLDDLKAAIKASVGRDVQLSTRVDSSILGGLIVKVGSRMVDNSLKTKLQNLKIAMKGTG</sequence>
<evidence type="ECO:0000313" key="1">
    <source>
        <dbReference type="EMBL" id="MBK1869055.1"/>
    </source>
</evidence>
<keyword evidence="2" id="KW-1185">Reference proteome</keyword>
<comment type="caution">
    <text evidence="1">The sequence shown here is derived from an EMBL/GenBank/DDBJ whole genome shotgun (WGS) entry which is preliminary data.</text>
</comment>
<protein>
    <submittedName>
        <fullName evidence="1">F0F1 ATP synthase subunit delta</fullName>
    </submittedName>
</protein>
<reference evidence="1" key="1">
    <citation type="submission" date="2021-01" db="EMBL/GenBank/DDBJ databases">
        <authorList>
            <person name="Sun Q."/>
        </authorList>
    </citation>
    <scope>NUCLEOTIDE SEQUENCE</scope>
    <source>
        <strain evidence="1">YIM B02566</strain>
    </source>
</reference>
<accession>A0ACC5R8W5</accession>
<gene>
    <name evidence="1" type="ORF">JHL16_22035</name>
</gene>